<feature type="transmembrane region" description="Helical" evidence="1">
    <location>
        <begin position="15"/>
        <end position="35"/>
    </location>
</feature>
<evidence type="ECO:0000256" key="1">
    <source>
        <dbReference type="SAM" id="Phobius"/>
    </source>
</evidence>
<dbReference type="InterPro" id="IPR019196">
    <property type="entry name" value="ABC_transp_unknown"/>
</dbReference>
<dbReference type="Pfam" id="PF23357">
    <property type="entry name" value="DUF7088"/>
    <property type="match status" value="1"/>
</dbReference>
<keyword evidence="1" id="KW-1133">Transmembrane helix</keyword>
<comment type="caution">
    <text evidence="4">The sequence shown here is derived from an EMBL/GenBank/DDBJ whole genome shotgun (WGS) entry which is preliminary data.</text>
</comment>
<dbReference type="Pfam" id="PF09822">
    <property type="entry name" value="ABC_transp_aux"/>
    <property type="match status" value="1"/>
</dbReference>
<dbReference type="Proteomes" id="UP000230405">
    <property type="component" value="Unassembled WGS sequence"/>
</dbReference>
<evidence type="ECO:0000313" key="5">
    <source>
        <dbReference type="Proteomes" id="UP000230405"/>
    </source>
</evidence>
<proteinExistence type="predicted"/>
<feature type="domain" description="ABC-type uncharacterised transport system" evidence="2">
    <location>
        <begin position="198"/>
        <end position="437"/>
    </location>
</feature>
<dbReference type="InterPro" id="IPR055396">
    <property type="entry name" value="DUF7088"/>
</dbReference>
<name>A0A2M7VDY0_9BACT</name>
<protein>
    <submittedName>
        <fullName evidence="4">Uncharacterized protein</fullName>
    </submittedName>
</protein>
<evidence type="ECO:0000259" key="2">
    <source>
        <dbReference type="Pfam" id="PF09822"/>
    </source>
</evidence>
<gene>
    <name evidence="4" type="ORF">COX77_03675</name>
</gene>
<reference evidence="5" key="1">
    <citation type="submission" date="2017-09" db="EMBL/GenBank/DDBJ databases">
        <title>Depth-based differentiation of microbial function through sediment-hosted aquifers and enrichment of novel symbionts in the deep terrestrial subsurface.</title>
        <authorList>
            <person name="Probst A.J."/>
            <person name="Ladd B."/>
            <person name="Jarett J.K."/>
            <person name="Geller-Mcgrath D.E."/>
            <person name="Sieber C.M.K."/>
            <person name="Emerson J.B."/>
            <person name="Anantharaman K."/>
            <person name="Thomas B.C."/>
            <person name="Malmstrom R."/>
            <person name="Stieglmeier M."/>
            <person name="Klingl A."/>
            <person name="Woyke T."/>
            <person name="Ryan C.M."/>
            <person name="Banfield J.F."/>
        </authorList>
    </citation>
    <scope>NUCLEOTIDE SEQUENCE [LARGE SCALE GENOMIC DNA]</scope>
</reference>
<sequence length="517" mass="57830">MNINKKRFYQLNHRAQIFIVLVVLVALNIVSSLFYQRLDLTAEQQFSLSPTSKKIVSSLDDLITIKAFITKDLPGRLVPLKQQIADLLGEYSNYSGQKIKIIYLDPADDKAIEQEATSLGIPPVQFSQVEQDKYQVANGYFGIAVLYGEKREVLPVVQDATTLEYDLTSAIKRVVAEQKSVIGVYLTTSAEVAQGQGYDEALKYLSKQYEVVPVDVAKEEIPAEVKTLVIFSGAGVLNNDQLKKIDQFLMKGNSLLILSGSVAVSPQLQAQAQSNGLDKLAERYGIKIEQNLVLDASNEMASFNTGYVQFIVPYPFFVKAINSGMNQDSVLVNQLQSVTLPWTSSLSIQESNTDSNKTFYLVKSSTNSWLQTGEFNLHPQQQVPPTANDMQPSILAAAKFGSLDSFFAQDQDTKIIKKVDQARLIVVGNTAFINDMFISRNPGNMVFFSNLVDGLTQDLDLISIRAKNITERPIKEMDNGWRQVIKYLNIFLPSLILAIFGFIRLYVRRREAKKDFI</sequence>
<dbReference type="EMBL" id="PFPO01000072">
    <property type="protein sequence ID" value="PIZ98692.1"/>
    <property type="molecule type" value="Genomic_DNA"/>
</dbReference>
<accession>A0A2M7VDY0</accession>
<keyword evidence="1" id="KW-0472">Membrane</keyword>
<organism evidence="4 5">
    <name type="scientific">Candidatus Komeilibacteria bacterium CG_4_10_14_0_2_um_filter_37_10</name>
    <dbReference type="NCBI Taxonomy" id="1974470"/>
    <lineage>
        <taxon>Bacteria</taxon>
        <taxon>Candidatus Komeiliibacteriota</taxon>
    </lineage>
</organism>
<keyword evidence="1" id="KW-0812">Transmembrane</keyword>
<evidence type="ECO:0000313" key="4">
    <source>
        <dbReference type="EMBL" id="PIZ98692.1"/>
    </source>
</evidence>
<dbReference type="AlphaFoldDB" id="A0A2M7VDY0"/>
<evidence type="ECO:0000259" key="3">
    <source>
        <dbReference type="Pfam" id="PF23357"/>
    </source>
</evidence>
<feature type="domain" description="DUF7088" evidence="3">
    <location>
        <begin position="43"/>
        <end position="145"/>
    </location>
</feature>
<feature type="transmembrane region" description="Helical" evidence="1">
    <location>
        <begin position="487"/>
        <end position="507"/>
    </location>
</feature>